<feature type="transmembrane region" description="Helical" evidence="1">
    <location>
        <begin position="6"/>
        <end position="26"/>
    </location>
</feature>
<keyword evidence="1" id="KW-0472">Membrane</keyword>
<sequence length="150" mass="16289">MKQNILETLVGAGVIAIAITFIVFAINVNRGDAIGKEYYLLKARFQNIEGIVDGSDIMIAGIKVGTVKTIELDKDNFYAIAYFLINSDVKLPKDSQAAVSTSGIIGNKYIAITPGSEDEHLANNEQIKYTQSAINIESLIGKIMYSIGNK</sequence>
<dbReference type="InterPro" id="IPR030970">
    <property type="entry name" value="ABC_MlaD"/>
</dbReference>
<organism evidence="3 4">
    <name type="scientific">Candidatus Trichorickettsia mobilis</name>
    <dbReference type="NCBI Taxonomy" id="1346319"/>
    <lineage>
        <taxon>Bacteria</taxon>
        <taxon>Pseudomonadati</taxon>
        <taxon>Pseudomonadota</taxon>
        <taxon>Alphaproteobacteria</taxon>
        <taxon>Rickettsiales</taxon>
        <taxon>Rickettsiaceae</taxon>
        <taxon>Rickettsieae</taxon>
        <taxon>Candidatus Trichorickettsia</taxon>
    </lineage>
</organism>
<dbReference type="EMBL" id="CP112932">
    <property type="protein sequence ID" value="WPY00391.1"/>
    <property type="molecule type" value="Genomic_DNA"/>
</dbReference>
<keyword evidence="4" id="KW-1185">Reference proteome</keyword>
<evidence type="ECO:0000313" key="3">
    <source>
        <dbReference type="EMBL" id="WPY00391.1"/>
    </source>
</evidence>
<evidence type="ECO:0000259" key="2">
    <source>
        <dbReference type="Pfam" id="PF02470"/>
    </source>
</evidence>
<evidence type="ECO:0000256" key="1">
    <source>
        <dbReference type="SAM" id="Phobius"/>
    </source>
</evidence>
<dbReference type="RefSeq" id="WP_323738465.1">
    <property type="nucleotide sequence ID" value="NZ_CP112932.1"/>
</dbReference>
<keyword evidence="1" id="KW-1133">Transmembrane helix</keyword>
<evidence type="ECO:0000313" key="4">
    <source>
        <dbReference type="Proteomes" id="UP001326613"/>
    </source>
</evidence>
<gene>
    <name evidence="3" type="ORF">Trichorick_00264</name>
</gene>
<proteinExistence type="predicted"/>
<keyword evidence="1" id="KW-0812">Transmembrane</keyword>
<dbReference type="NCBIfam" id="TIGR04430">
    <property type="entry name" value="OM_asym_MlaD"/>
    <property type="match status" value="1"/>
</dbReference>
<name>A0ABZ0US06_9RICK</name>
<reference evidence="3 4" key="1">
    <citation type="submission" date="2022-10" db="EMBL/GenBank/DDBJ databases">
        <title>Host association and intracellularity evolved multiple times independently in the Rickettsiales.</title>
        <authorList>
            <person name="Castelli M."/>
            <person name="Nardi T."/>
            <person name="Gammuto L."/>
            <person name="Bellinzona G."/>
            <person name="Sabaneyeva E."/>
            <person name="Potekhin A."/>
            <person name="Serra V."/>
            <person name="Petroni G."/>
            <person name="Sassera D."/>
        </authorList>
    </citation>
    <scope>NUCLEOTIDE SEQUENCE [LARGE SCALE GENOMIC DNA]</scope>
    <source>
        <strain evidence="3 4">Kr 154-4</strain>
    </source>
</reference>
<feature type="domain" description="Mce/MlaD" evidence="2">
    <location>
        <begin position="38"/>
        <end position="115"/>
    </location>
</feature>
<accession>A0ABZ0US06</accession>
<protein>
    <submittedName>
        <fullName evidence="3">Phospholipid ABC transporter-binding protein MlaD</fullName>
    </submittedName>
</protein>
<dbReference type="InterPro" id="IPR052336">
    <property type="entry name" value="MlaD_Phospholipid_Transporter"/>
</dbReference>
<dbReference type="Proteomes" id="UP001326613">
    <property type="component" value="Chromosome"/>
</dbReference>
<dbReference type="InterPro" id="IPR003399">
    <property type="entry name" value="Mce/MlaD"/>
</dbReference>
<dbReference type="PANTHER" id="PTHR33371:SF4">
    <property type="entry name" value="INTERMEMBRANE PHOSPHOLIPID TRANSPORT SYSTEM BINDING PROTEIN MLAD"/>
    <property type="match status" value="1"/>
</dbReference>
<dbReference type="PANTHER" id="PTHR33371">
    <property type="entry name" value="INTERMEMBRANE PHOSPHOLIPID TRANSPORT SYSTEM BINDING PROTEIN MLAD-RELATED"/>
    <property type="match status" value="1"/>
</dbReference>
<dbReference type="Pfam" id="PF02470">
    <property type="entry name" value="MlaD"/>
    <property type="match status" value="1"/>
</dbReference>